<keyword evidence="1" id="KW-1133">Transmembrane helix</keyword>
<dbReference type="Proteomes" id="UP000054558">
    <property type="component" value="Unassembled WGS sequence"/>
</dbReference>
<reference evidence="2 3" key="1">
    <citation type="journal article" date="2014" name="Nat. Commun.">
        <title>Klebsormidium flaccidum genome reveals primary factors for plant terrestrial adaptation.</title>
        <authorList>
            <person name="Hori K."/>
            <person name="Maruyama F."/>
            <person name="Fujisawa T."/>
            <person name="Togashi T."/>
            <person name="Yamamoto N."/>
            <person name="Seo M."/>
            <person name="Sato S."/>
            <person name="Yamada T."/>
            <person name="Mori H."/>
            <person name="Tajima N."/>
            <person name="Moriyama T."/>
            <person name="Ikeuchi M."/>
            <person name="Watanabe M."/>
            <person name="Wada H."/>
            <person name="Kobayashi K."/>
            <person name="Saito M."/>
            <person name="Masuda T."/>
            <person name="Sasaki-Sekimoto Y."/>
            <person name="Mashiguchi K."/>
            <person name="Awai K."/>
            <person name="Shimojima M."/>
            <person name="Masuda S."/>
            <person name="Iwai M."/>
            <person name="Nobusawa T."/>
            <person name="Narise T."/>
            <person name="Kondo S."/>
            <person name="Saito H."/>
            <person name="Sato R."/>
            <person name="Murakawa M."/>
            <person name="Ihara Y."/>
            <person name="Oshima-Yamada Y."/>
            <person name="Ohtaka K."/>
            <person name="Satoh M."/>
            <person name="Sonobe K."/>
            <person name="Ishii M."/>
            <person name="Ohtani R."/>
            <person name="Kanamori-Sato M."/>
            <person name="Honoki R."/>
            <person name="Miyazaki D."/>
            <person name="Mochizuki H."/>
            <person name="Umetsu J."/>
            <person name="Higashi K."/>
            <person name="Shibata D."/>
            <person name="Kamiya Y."/>
            <person name="Sato N."/>
            <person name="Nakamura Y."/>
            <person name="Tabata S."/>
            <person name="Ida S."/>
            <person name="Kurokawa K."/>
            <person name="Ohta H."/>
        </authorList>
    </citation>
    <scope>NUCLEOTIDE SEQUENCE [LARGE SCALE GENOMIC DNA]</scope>
    <source>
        <strain evidence="2 3">NIES-2285</strain>
    </source>
</reference>
<keyword evidence="1" id="KW-0812">Transmembrane</keyword>
<dbReference type="STRING" id="105231.A0A0U9HJD7"/>
<evidence type="ECO:0000313" key="2">
    <source>
        <dbReference type="EMBL" id="GAQ81967.1"/>
    </source>
</evidence>
<sequence length="518" mass="58134">MLGVRAGPSYGAPQKGSVRLTIFVSALAAAAWIWLLLFSQPRCWETSKDRLLGPPSVSIPSSDPSFVLESQLAVLSPSNHALVGRSRSTSSTGRVMESEGSTLRNIVFGIGASAELWQQRKEYVKLWWRPGELRGYVWLDEPVEMSAEDVGQLPELRVSEDISRFRYTNPKGHPSAIRLSRIVSETVRMQPQGVDWFVMGDDDTIFSPDNLVKVLSKYDHTKMVYVGSSSESHKQNVDFSYQMAFGGGGFALSYPLARALERMQDKCLERHPELFGSDDRMQACVAELGVPLFKEAGFHQFDIYGNAFGLLSAHPLVPFISLHHVDLIEPVFPGRNTRDALAHLNKAMRAEPAAFLQQSFCVDAKRRWTVSVAWGYSVQWFPGVMRARDLERPEVTYQSWHRKADPLHYSFNTRPAIRSPCQRPTVFYMDDIGYAQNSDAPVSVYARDTANDKRKKEAYCKSSIVPPEGVTSVRVVRDPTEDDWFQTPRRQCCKSVTIQEGTQALIRLGACDDGEVIA</sequence>
<dbReference type="OMA" id="PACKWKT"/>
<name>A0A0U9HJD7_KLENI</name>
<dbReference type="AlphaFoldDB" id="A0A0U9HJD7"/>
<feature type="transmembrane region" description="Helical" evidence="1">
    <location>
        <begin position="20"/>
        <end position="38"/>
    </location>
</feature>
<accession>A0A0U9HJD7</accession>
<dbReference type="EMBL" id="DF237045">
    <property type="protein sequence ID" value="GAQ81967.1"/>
    <property type="molecule type" value="Genomic_DNA"/>
</dbReference>
<evidence type="ECO:0000256" key="1">
    <source>
        <dbReference type="SAM" id="Phobius"/>
    </source>
</evidence>
<keyword evidence="3" id="KW-1185">Reference proteome</keyword>
<keyword evidence="1" id="KW-0472">Membrane</keyword>
<dbReference type="GO" id="GO:0008375">
    <property type="term" value="F:acetylglucosaminyltransferase activity"/>
    <property type="evidence" value="ECO:0000318"/>
    <property type="project" value="GO_Central"/>
</dbReference>
<gene>
    <name evidence="2" type="ORF">KFL_000960180</name>
</gene>
<dbReference type="Pfam" id="PF04646">
    <property type="entry name" value="DUF604"/>
    <property type="match status" value="1"/>
</dbReference>
<protein>
    <submittedName>
        <fullName evidence="2">Uncharacterized protein</fullName>
    </submittedName>
</protein>
<organism evidence="2 3">
    <name type="scientific">Klebsormidium nitens</name>
    <name type="common">Green alga</name>
    <name type="synonym">Ulothrix nitens</name>
    <dbReference type="NCBI Taxonomy" id="105231"/>
    <lineage>
        <taxon>Eukaryota</taxon>
        <taxon>Viridiplantae</taxon>
        <taxon>Streptophyta</taxon>
        <taxon>Klebsormidiophyceae</taxon>
        <taxon>Klebsormidiales</taxon>
        <taxon>Klebsormidiaceae</taxon>
        <taxon>Klebsormidium</taxon>
    </lineage>
</organism>
<dbReference type="Gene3D" id="3.90.550.50">
    <property type="match status" value="1"/>
</dbReference>
<proteinExistence type="predicted"/>
<dbReference type="OrthoDB" id="421979at2759"/>
<dbReference type="InterPro" id="IPR006740">
    <property type="entry name" value="DUF604"/>
</dbReference>
<dbReference type="FunFam" id="3.90.550.50:FF:000006">
    <property type="entry name" value="Fringe-related protein-like"/>
    <property type="match status" value="1"/>
</dbReference>
<evidence type="ECO:0000313" key="3">
    <source>
        <dbReference type="Proteomes" id="UP000054558"/>
    </source>
</evidence>
<dbReference type="PANTHER" id="PTHR10811">
    <property type="entry name" value="FRINGE-RELATED"/>
    <property type="match status" value="1"/>
</dbReference>